<proteinExistence type="predicted"/>
<protein>
    <submittedName>
        <fullName evidence="1">Putative phosphoesterase domain containing protein</fullName>
    </submittedName>
</protein>
<accession>A0A8D9FQD9</accession>
<dbReference type="EMBL" id="OU342829">
    <property type="protein sequence ID" value="CAG7581002.1"/>
    <property type="molecule type" value="Genomic_DNA"/>
</dbReference>
<reference evidence="1" key="1">
    <citation type="submission" date="2021-06" db="EMBL/GenBank/DDBJ databases">
        <authorList>
            <person name="Gannon L."/>
            <person name="Redgwell R T."/>
            <person name="Michniewski S."/>
            <person name="Harrison D C."/>
            <person name="Millard A."/>
        </authorList>
    </citation>
    <scope>NUCLEOTIDE SEQUENCE</scope>
</reference>
<gene>
    <name evidence="1" type="ORF">SLAVMIC_00629</name>
</gene>
<dbReference type="Gene3D" id="3.60.21.10">
    <property type="match status" value="1"/>
</dbReference>
<organism evidence="1">
    <name type="scientific">uncultured marine phage</name>
    <dbReference type="NCBI Taxonomy" id="707152"/>
    <lineage>
        <taxon>Viruses</taxon>
        <taxon>environmental samples</taxon>
    </lineage>
</organism>
<evidence type="ECO:0000313" key="1">
    <source>
        <dbReference type="EMBL" id="CAG7581002.1"/>
    </source>
</evidence>
<dbReference type="InterPro" id="IPR029052">
    <property type="entry name" value="Metallo-depent_PP-like"/>
</dbReference>
<dbReference type="SUPFAM" id="SSF56300">
    <property type="entry name" value="Metallo-dependent phosphatases"/>
    <property type="match status" value="1"/>
</dbReference>
<sequence length="215" mass="24877">MYIKINKTDKKNIFFISDPHFYHDKVIIYDKRPFLDEYGKPDVQAMNEALIKNWNSVVGKDDIVFVLGDIVFGGLGKHMEILYRLNGELHAVTGNHDSYKLLLKTGRFTNISSKMELYVKTDPSKKGGQLFVLDHFANLIWNKHHRGSIHLHGHSHGSLMTSPIEYISKHYYKRKVMDVGCNNIDYTPISFDEVMEIMDKKGVQAVDHHKGREEK</sequence>
<name>A0A8D9FQD9_9VIRU</name>